<feature type="region of interest" description="Disordered" evidence="6">
    <location>
        <begin position="76"/>
        <end position="100"/>
    </location>
</feature>
<evidence type="ECO:0000256" key="1">
    <source>
        <dbReference type="ARBA" id="ARBA00010641"/>
    </source>
</evidence>
<evidence type="ECO:0000256" key="2">
    <source>
        <dbReference type="ARBA" id="ARBA00023015"/>
    </source>
</evidence>
<protein>
    <submittedName>
        <fullName evidence="9">SigE family RNA polymerase sigma factor</fullName>
    </submittedName>
</protein>
<dbReference type="Gene3D" id="1.10.10.10">
    <property type="entry name" value="Winged helix-like DNA-binding domain superfamily/Winged helix DNA-binding domain"/>
    <property type="match status" value="1"/>
</dbReference>
<dbReference type="Gene3D" id="1.10.1740.10">
    <property type="match status" value="1"/>
</dbReference>
<evidence type="ECO:0000313" key="10">
    <source>
        <dbReference type="Proteomes" id="UP000244867"/>
    </source>
</evidence>
<dbReference type="OrthoDB" id="3692620at2"/>
<comment type="caution">
    <text evidence="9">The sequence shown here is derived from an EMBL/GenBank/DDBJ whole genome shotgun (WGS) entry which is preliminary data.</text>
</comment>
<keyword evidence="4" id="KW-0238">DNA-binding</keyword>
<dbReference type="Pfam" id="PF08281">
    <property type="entry name" value="Sigma70_r4_2"/>
    <property type="match status" value="1"/>
</dbReference>
<organism evidence="9 10">
    <name type="scientific">Nocardioides currus</name>
    <dbReference type="NCBI Taxonomy" id="2133958"/>
    <lineage>
        <taxon>Bacteria</taxon>
        <taxon>Bacillati</taxon>
        <taxon>Actinomycetota</taxon>
        <taxon>Actinomycetes</taxon>
        <taxon>Propionibacteriales</taxon>
        <taxon>Nocardioidaceae</taxon>
        <taxon>Nocardioides</taxon>
    </lineage>
</organism>
<dbReference type="InterPro" id="IPR036388">
    <property type="entry name" value="WH-like_DNA-bd_sf"/>
</dbReference>
<dbReference type="PANTHER" id="PTHR43133:SF50">
    <property type="entry name" value="ECF RNA POLYMERASE SIGMA FACTOR SIGM"/>
    <property type="match status" value="1"/>
</dbReference>
<proteinExistence type="inferred from homology"/>
<name>A0A2R7Z0V3_9ACTN</name>
<feature type="domain" description="RNA polymerase sigma-70 region 2" evidence="7">
    <location>
        <begin position="19"/>
        <end position="78"/>
    </location>
</feature>
<dbReference type="GO" id="GO:0016987">
    <property type="term" value="F:sigma factor activity"/>
    <property type="evidence" value="ECO:0007669"/>
    <property type="project" value="UniProtKB-KW"/>
</dbReference>
<dbReference type="GO" id="GO:0006352">
    <property type="term" value="P:DNA-templated transcription initiation"/>
    <property type="evidence" value="ECO:0007669"/>
    <property type="project" value="InterPro"/>
</dbReference>
<sequence length="171" mass="19225">MDRHQRDREFEEFVAASWPRLRRAAYLLAHDTHDAEDLVQSALARCYAGWGRIRADSAYAYVHRALVNGYIDSTRRRTPVPVDHTTADEPAPGSPTDDADQRSELVELLAPLSPRERSIVVWRYYLDASEQDVAHELGVSVGTVKSTASRALARLRSAHTTTSLTSSQEHR</sequence>
<reference evidence="9 10" key="1">
    <citation type="submission" date="2018-03" db="EMBL/GenBank/DDBJ databases">
        <authorList>
            <person name="Keele B.F."/>
        </authorList>
    </citation>
    <scope>NUCLEOTIDE SEQUENCE [LARGE SCALE GENOMIC DNA]</scope>
    <source>
        <strain evidence="9 10">IB-3</strain>
    </source>
</reference>
<dbReference type="InterPro" id="IPR007627">
    <property type="entry name" value="RNA_pol_sigma70_r2"/>
</dbReference>
<dbReference type="Pfam" id="PF04542">
    <property type="entry name" value="Sigma70_r2"/>
    <property type="match status" value="1"/>
</dbReference>
<dbReference type="InterPro" id="IPR039425">
    <property type="entry name" value="RNA_pol_sigma-70-like"/>
</dbReference>
<dbReference type="SUPFAM" id="SSF88659">
    <property type="entry name" value="Sigma3 and sigma4 domains of RNA polymerase sigma factors"/>
    <property type="match status" value="1"/>
</dbReference>
<accession>A0A2R7Z0V3</accession>
<evidence type="ECO:0000256" key="4">
    <source>
        <dbReference type="ARBA" id="ARBA00023125"/>
    </source>
</evidence>
<evidence type="ECO:0000256" key="6">
    <source>
        <dbReference type="SAM" id="MobiDB-lite"/>
    </source>
</evidence>
<dbReference type="SUPFAM" id="SSF88946">
    <property type="entry name" value="Sigma2 domain of RNA polymerase sigma factors"/>
    <property type="match status" value="1"/>
</dbReference>
<dbReference type="NCBIfam" id="TIGR02937">
    <property type="entry name" value="sigma70-ECF"/>
    <property type="match status" value="1"/>
</dbReference>
<keyword evidence="5" id="KW-0804">Transcription</keyword>
<dbReference type="CDD" id="cd06171">
    <property type="entry name" value="Sigma70_r4"/>
    <property type="match status" value="1"/>
</dbReference>
<dbReference type="EMBL" id="PYXZ01000001">
    <property type="protein sequence ID" value="PUA82240.1"/>
    <property type="molecule type" value="Genomic_DNA"/>
</dbReference>
<dbReference type="InterPro" id="IPR013325">
    <property type="entry name" value="RNA_pol_sigma_r2"/>
</dbReference>
<keyword evidence="3" id="KW-0731">Sigma factor</keyword>
<dbReference type="GO" id="GO:0003677">
    <property type="term" value="F:DNA binding"/>
    <property type="evidence" value="ECO:0007669"/>
    <property type="project" value="UniProtKB-KW"/>
</dbReference>
<gene>
    <name evidence="9" type="ORF">C7S10_00285</name>
</gene>
<keyword evidence="10" id="KW-1185">Reference proteome</keyword>
<dbReference type="Proteomes" id="UP000244867">
    <property type="component" value="Unassembled WGS sequence"/>
</dbReference>
<evidence type="ECO:0000256" key="3">
    <source>
        <dbReference type="ARBA" id="ARBA00023082"/>
    </source>
</evidence>
<dbReference type="PANTHER" id="PTHR43133">
    <property type="entry name" value="RNA POLYMERASE ECF-TYPE SIGMA FACTO"/>
    <property type="match status" value="1"/>
</dbReference>
<dbReference type="InterPro" id="IPR013324">
    <property type="entry name" value="RNA_pol_sigma_r3/r4-like"/>
</dbReference>
<evidence type="ECO:0000313" key="9">
    <source>
        <dbReference type="EMBL" id="PUA82240.1"/>
    </source>
</evidence>
<evidence type="ECO:0000256" key="5">
    <source>
        <dbReference type="ARBA" id="ARBA00023163"/>
    </source>
</evidence>
<dbReference type="InterPro" id="IPR013249">
    <property type="entry name" value="RNA_pol_sigma70_r4_t2"/>
</dbReference>
<dbReference type="InterPro" id="IPR014284">
    <property type="entry name" value="RNA_pol_sigma-70_dom"/>
</dbReference>
<comment type="similarity">
    <text evidence="1">Belongs to the sigma-70 factor family. ECF subfamily.</text>
</comment>
<evidence type="ECO:0000259" key="7">
    <source>
        <dbReference type="Pfam" id="PF04542"/>
    </source>
</evidence>
<dbReference type="NCBIfam" id="TIGR02983">
    <property type="entry name" value="SigE-fam_strep"/>
    <property type="match status" value="1"/>
</dbReference>
<dbReference type="AlphaFoldDB" id="A0A2R7Z0V3"/>
<dbReference type="RefSeq" id="WP_108342426.1">
    <property type="nucleotide sequence ID" value="NZ_PYXZ01000001.1"/>
</dbReference>
<keyword evidence="2" id="KW-0805">Transcription regulation</keyword>
<feature type="domain" description="RNA polymerase sigma factor 70 region 4 type 2" evidence="8">
    <location>
        <begin position="104"/>
        <end position="155"/>
    </location>
</feature>
<evidence type="ECO:0000259" key="8">
    <source>
        <dbReference type="Pfam" id="PF08281"/>
    </source>
</evidence>
<dbReference type="InterPro" id="IPR014325">
    <property type="entry name" value="RNA_pol_sigma-E_actinobac"/>
</dbReference>